<dbReference type="InterPro" id="IPR013154">
    <property type="entry name" value="ADH-like_N"/>
</dbReference>
<feature type="domain" description="Enoyl reductase (ER)" evidence="2">
    <location>
        <begin position="10"/>
        <end position="329"/>
    </location>
</feature>
<protein>
    <submittedName>
        <fullName evidence="3">Zinc-dependent alcohol dehydrogenase family protein</fullName>
    </submittedName>
</protein>
<dbReference type="PROSITE" id="PS01162">
    <property type="entry name" value="QOR_ZETA_CRYSTAL"/>
    <property type="match status" value="1"/>
</dbReference>
<gene>
    <name evidence="3" type="ORF">ISP25_01645</name>
    <name evidence="4" type="ORF">ISP25_04005</name>
    <name evidence="5" type="ORF">ISP25_22265</name>
</gene>
<dbReference type="SMART" id="SM00829">
    <property type="entry name" value="PKS_ER"/>
    <property type="match status" value="1"/>
</dbReference>
<dbReference type="PANTHER" id="PTHR11695:SF294">
    <property type="entry name" value="RETICULON-4-INTERACTING PROTEIN 1, MITOCHONDRIAL"/>
    <property type="match status" value="1"/>
</dbReference>
<comment type="caution">
    <text evidence="3">The sequence shown here is derived from an EMBL/GenBank/DDBJ whole genome shotgun (WGS) entry which is preliminary data.</text>
</comment>
<dbReference type="Pfam" id="PF13602">
    <property type="entry name" value="ADH_zinc_N_2"/>
    <property type="match status" value="1"/>
</dbReference>
<dbReference type="EMBL" id="JADIKK010000008">
    <property type="protein sequence ID" value="MFK2879794.1"/>
    <property type="molecule type" value="Genomic_DNA"/>
</dbReference>
<reference evidence="3 6" key="1">
    <citation type="submission" date="2020-10" db="EMBL/GenBank/DDBJ databases">
        <title>Phylogeny of dyella-like bacteria.</title>
        <authorList>
            <person name="Fu J."/>
        </authorList>
    </citation>
    <scope>NUCLEOTIDE SEQUENCE [LARGE SCALE GENOMIC DNA]</scope>
    <source>
        <strain evidence="3 6">KACC 19113</strain>
    </source>
</reference>
<dbReference type="SUPFAM" id="SSF51735">
    <property type="entry name" value="NAD(P)-binding Rossmann-fold domains"/>
    <property type="match status" value="1"/>
</dbReference>
<sequence>MANEMSMRAAVLEQHNAPFKHAQIARPTIAPGHVLVRVRASGVNPLDLKIRAGMAAHAKHPLPAILGIDMAGVVEALGEGVASFNVGDEVYGMTGGVGNVQGSLAQYAVVDARLLSVKPKSLSLRQAASMPLVYITAWEGLMDRANVREGQSVLVQGGAGGVGNAAVQLARAVGARVFATGSPGSADIIRHYGAIPIDYTSATVDEYVARHTDEVGFDLVYDTVGGSSLDASFSAVRRFGHVVSSLGWGSHALAPLSFRAATYSGVFTLLPLLSGQGREHHGEILREIAKLVDAGKIHPRVDEHRFGLDSVHDAHALQESGKAAGKIVVDID</sequence>
<organism evidence="3 6">
    <name type="scientific">Rhodanobacter hydrolyticus</name>
    <dbReference type="NCBI Taxonomy" id="2250595"/>
    <lineage>
        <taxon>Bacteria</taxon>
        <taxon>Pseudomonadati</taxon>
        <taxon>Pseudomonadota</taxon>
        <taxon>Gammaproteobacteria</taxon>
        <taxon>Lysobacterales</taxon>
        <taxon>Rhodanobacteraceae</taxon>
        <taxon>Rhodanobacter</taxon>
    </lineage>
</organism>
<proteinExistence type="predicted"/>
<dbReference type="InterPro" id="IPR036291">
    <property type="entry name" value="NAD(P)-bd_dom_sf"/>
</dbReference>
<keyword evidence="6" id="KW-1185">Reference proteome</keyword>
<dbReference type="Gene3D" id="3.40.50.720">
    <property type="entry name" value="NAD(P)-binding Rossmann-like Domain"/>
    <property type="match status" value="1"/>
</dbReference>
<dbReference type="InterPro" id="IPR011032">
    <property type="entry name" value="GroES-like_sf"/>
</dbReference>
<evidence type="ECO:0000313" key="6">
    <source>
        <dbReference type="Proteomes" id="UP001620339"/>
    </source>
</evidence>
<keyword evidence="1" id="KW-0560">Oxidoreductase</keyword>
<evidence type="ECO:0000256" key="1">
    <source>
        <dbReference type="ARBA" id="ARBA00023002"/>
    </source>
</evidence>
<evidence type="ECO:0000313" key="4">
    <source>
        <dbReference type="EMBL" id="MFK2876229.1"/>
    </source>
</evidence>
<dbReference type="Proteomes" id="UP001620339">
    <property type="component" value="Unassembled WGS sequence"/>
</dbReference>
<dbReference type="PANTHER" id="PTHR11695">
    <property type="entry name" value="ALCOHOL DEHYDROGENASE RELATED"/>
    <property type="match status" value="1"/>
</dbReference>
<dbReference type="EMBL" id="JADIKK010000008">
    <property type="protein sequence ID" value="MFK2876229.1"/>
    <property type="molecule type" value="Genomic_DNA"/>
</dbReference>
<dbReference type="InterPro" id="IPR002364">
    <property type="entry name" value="Quin_OxRdtase/zeta-crystal_CS"/>
</dbReference>
<dbReference type="InterPro" id="IPR050700">
    <property type="entry name" value="YIM1/Zinc_Alcohol_DH_Fams"/>
</dbReference>
<evidence type="ECO:0000313" key="5">
    <source>
        <dbReference type="EMBL" id="MFK2879794.1"/>
    </source>
</evidence>
<accession>A0ABW8J2J9</accession>
<dbReference type="SUPFAM" id="SSF50129">
    <property type="entry name" value="GroES-like"/>
    <property type="match status" value="1"/>
</dbReference>
<name>A0ABW8J2J9_9GAMM</name>
<dbReference type="CDD" id="cd08272">
    <property type="entry name" value="MDR6"/>
    <property type="match status" value="1"/>
</dbReference>
<evidence type="ECO:0000313" key="3">
    <source>
        <dbReference type="EMBL" id="MFK2875775.1"/>
    </source>
</evidence>
<dbReference type="Pfam" id="PF08240">
    <property type="entry name" value="ADH_N"/>
    <property type="match status" value="1"/>
</dbReference>
<dbReference type="EMBL" id="JADIKK010000007">
    <property type="protein sequence ID" value="MFK2875775.1"/>
    <property type="molecule type" value="Genomic_DNA"/>
</dbReference>
<dbReference type="InterPro" id="IPR020843">
    <property type="entry name" value="ER"/>
</dbReference>
<evidence type="ECO:0000259" key="2">
    <source>
        <dbReference type="SMART" id="SM00829"/>
    </source>
</evidence>
<dbReference type="Gene3D" id="3.90.180.10">
    <property type="entry name" value="Medium-chain alcohol dehydrogenases, catalytic domain"/>
    <property type="match status" value="1"/>
</dbReference>